<sequence length="190" mass="20903">MQYFRPGMSVSQPVTCQQPIFQAPGPLSNPIGSPPLEIPQHAIKKATAFWGKGQSQSLIDKFGDNCLYCKKGHHWYAGCNQFWADASAGKFDVPQGMKQPHYQTKKGKAQQVYNIHVDGIDDRSLLESAADVHVSGINPDLTLKQKLINPPLLNLASTGKSTYITGIGSLRIPTINGILTINNVYFCEYI</sequence>
<evidence type="ECO:0000313" key="2">
    <source>
        <dbReference type="Proteomes" id="UP000765509"/>
    </source>
</evidence>
<comment type="caution">
    <text evidence="1">The sequence shown here is derived from an EMBL/GenBank/DDBJ whole genome shotgun (WGS) entry which is preliminary data.</text>
</comment>
<keyword evidence="2" id="KW-1185">Reference proteome</keyword>
<accession>A0A9Q3DT29</accession>
<dbReference type="EMBL" id="AVOT02018970">
    <property type="protein sequence ID" value="MBW0506248.1"/>
    <property type="molecule type" value="Genomic_DNA"/>
</dbReference>
<name>A0A9Q3DT29_9BASI</name>
<dbReference type="AlphaFoldDB" id="A0A9Q3DT29"/>
<dbReference type="OrthoDB" id="2506816at2759"/>
<dbReference type="Proteomes" id="UP000765509">
    <property type="component" value="Unassembled WGS sequence"/>
</dbReference>
<reference evidence="1" key="1">
    <citation type="submission" date="2021-03" db="EMBL/GenBank/DDBJ databases">
        <title>Draft genome sequence of rust myrtle Austropuccinia psidii MF-1, a brazilian biotype.</title>
        <authorList>
            <person name="Quecine M.C."/>
            <person name="Pachon D.M.R."/>
            <person name="Bonatelli M.L."/>
            <person name="Correr F.H."/>
            <person name="Franceschini L.M."/>
            <person name="Leite T.F."/>
            <person name="Margarido G.R.A."/>
            <person name="Almeida C.A."/>
            <person name="Ferrarezi J.A."/>
            <person name="Labate C.A."/>
        </authorList>
    </citation>
    <scope>NUCLEOTIDE SEQUENCE</scope>
    <source>
        <strain evidence="1">MF-1</strain>
    </source>
</reference>
<protein>
    <submittedName>
        <fullName evidence="1">Uncharacterized protein</fullName>
    </submittedName>
</protein>
<evidence type="ECO:0000313" key="1">
    <source>
        <dbReference type="EMBL" id="MBW0506248.1"/>
    </source>
</evidence>
<organism evidence="1 2">
    <name type="scientific">Austropuccinia psidii MF-1</name>
    <dbReference type="NCBI Taxonomy" id="1389203"/>
    <lineage>
        <taxon>Eukaryota</taxon>
        <taxon>Fungi</taxon>
        <taxon>Dikarya</taxon>
        <taxon>Basidiomycota</taxon>
        <taxon>Pucciniomycotina</taxon>
        <taxon>Pucciniomycetes</taxon>
        <taxon>Pucciniales</taxon>
        <taxon>Sphaerophragmiaceae</taxon>
        <taxon>Austropuccinia</taxon>
    </lineage>
</organism>
<proteinExistence type="predicted"/>
<gene>
    <name evidence="1" type="ORF">O181_045963</name>
</gene>